<protein>
    <recommendedName>
        <fullName evidence="6">O-antigen ligase-related domain-containing protein</fullName>
    </recommendedName>
</protein>
<gene>
    <name evidence="7" type="ORF">LK12_19225</name>
</gene>
<accession>A0A0B1ZFZ4</accession>
<dbReference type="Pfam" id="PF04932">
    <property type="entry name" value="Wzy_C"/>
    <property type="match status" value="1"/>
</dbReference>
<dbReference type="PANTHER" id="PTHR37422:SF13">
    <property type="entry name" value="LIPOPOLYSACCHARIDE BIOSYNTHESIS PROTEIN PA4999-RELATED"/>
    <property type="match status" value="1"/>
</dbReference>
<evidence type="ECO:0000256" key="2">
    <source>
        <dbReference type="ARBA" id="ARBA00022692"/>
    </source>
</evidence>
<comment type="subcellular location">
    <subcellularLocation>
        <location evidence="1">Membrane</location>
        <topology evidence="1">Multi-pass membrane protein</topology>
    </subcellularLocation>
</comment>
<dbReference type="PANTHER" id="PTHR37422">
    <property type="entry name" value="TEICHURONIC ACID BIOSYNTHESIS PROTEIN TUAE"/>
    <property type="match status" value="1"/>
</dbReference>
<feature type="transmembrane region" description="Helical" evidence="5">
    <location>
        <begin position="182"/>
        <end position="208"/>
    </location>
</feature>
<feature type="transmembrane region" description="Helical" evidence="5">
    <location>
        <begin position="220"/>
        <end position="240"/>
    </location>
</feature>
<feature type="transmembrane region" description="Helical" evidence="5">
    <location>
        <begin position="305"/>
        <end position="330"/>
    </location>
</feature>
<evidence type="ECO:0000259" key="6">
    <source>
        <dbReference type="Pfam" id="PF04932"/>
    </source>
</evidence>
<feature type="transmembrane region" description="Helical" evidence="5">
    <location>
        <begin position="112"/>
        <end position="132"/>
    </location>
</feature>
<keyword evidence="4 5" id="KW-0472">Membrane</keyword>
<sequence length="427" mass="47278">MILGYGANDSAGFERTRGIFHTTYIARFMLDVSLALLLITQGLPKRPNFRLGWFALFFLYVLAYISIFDIKYGAVASLKQIYSVTEWVVMVSLAAMILRLGENSSIDARLAALLRFSQLLPVVTSIIVLTMAPFNFRLAFLDGDFLRLGGAMIHPNKLSVLCALGVAAYMADPNLKRRSLPIVFLTAIVIWTGSRSGMAACALALFHGVLGRCPRRWLPFLYLMFTLCLLVIIMALLNYFSSHISSFLTNRQGGGLNNRDVVWAASTKMISMRPYFGFGWLEGPNQIGGFVNQSWWYARNAQNDFLNFGVAAGVPAMILILLIFLLDLIVGLSMEFKGSRRFLGIATIIILLSALVEPVMSTRFNSVGLIFAAVTILCGDIVARRGLRPKFWLTFSGSRSVSTRFAGRSNVPLRFGEGARSLDGITR</sequence>
<evidence type="ECO:0000313" key="7">
    <source>
        <dbReference type="EMBL" id="KHK90016.1"/>
    </source>
</evidence>
<reference evidence="7 8" key="1">
    <citation type="submission" date="2014-10" db="EMBL/GenBank/DDBJ databases">
        <title>Genome sequence of Novosphingobium malaysiense MUSC 273(T).</title>
        <authorList>
            <person name="Lee L.-H."/>
        </authorList>
    </citation>
    <scope>NUCLEOTIDE SEQUENCE [LARGE SCALE GENOMIC DNA]</scope>
    <source>
        <strain evidence="7 8">MUSC 273</strain>
    </source>
</reference>
<feature type="transmembrane region" description="Helical" evidence="5">
    <location>
        <begin position="19"/>
        <end position="39"/>
    </location>
</feature>
<feature type="domain" description="O-antigen ligase-related" evidence="6">
    <location>
        <begin position="182"/>
        <end position="321"/>
    </location>
</feature>
<dbReference type="STRING" id="1348853.LK12_19225"/>
<evidence type="ECO:0000256" key="5">
    <source>
        <dbReference type="SAM" id="Phobius"/>
    </source>
</evidence>
<evidence type="ECO:0000256" key="1">
    <source>
        <dbReference type="ARBA" id="ARBA00004141"/>
    </source>
</evidence>
<feature type="transmembrane region" description="Helical" evidence="5">
    <location>
        <begin position="366"/>
        <end position="383"/>
    </location>
</feature>
<evidence type="ECO:0000313" key="8">
    <source>
        <dbReference type="Proteomes" id="UP000031057"/>
    </source>
</evidence>
<dbReference type="AlphaFoldDB" id="A0A0B1ZFZ4"/>
<dbReference type="InterPro" id="IPR051533">
    <property type="entry name" value="WaaL-like"/>
</dbReference>
<keyword evidence="2 5" id="KW-0812">Transmembrane</keyword>
<dbReference type="EMBL" id="JTDI01000006">
    <property type="protein sequence ID" value="KHK90016.1"/>
    <property type="molecule type" value="Genomic_DNA"/>
</dbReference>
<feature type="transmembrane region" description="Helical" evidence="5">
    <location>
        <begin position="80"/>
        <end position="100"/>
    </location>
</feature>
<proteinExistence type="predicted"/>
<evidence type="ECO:0000256" key="3">
    <source>
        <dbReference type="ARBA" id="ARBA00022989"/>
    </source>
</evidence>
<keyword evidence="3 5" id="KW-1133">Transmembrane helix</keyword>
<feature type="transmembrane region" description="Helical" evidence="5">
    <location>
        <begin position="51"/>
        <end position="68"/>
    </location>
</feature>
<name>A0A0B1ZFZ4_9SPHN</name>
<organism evidence="7 8">
    <name type="scientific">Novosphingobium malaysiense</name>
    <dbReference type="NCBI Taxonomy" id="1348853"/>
    <lineage>
        <taxon>Bacteria</taxon>
        <taxon>Pseudomonadati</taxon>
        <taxon>Pseudomonadota</taxon>
        <taxon>Alphaproteobacteria</taxon>
        <taxon>Sphingomonadales</taxon>
        <taxon>Sphingomonadaceae</taxon>
        <taxon>Novosphingobium</taxon>
    </lineage>
</organism>
<feature type="transmembrane region" description="Helical" evidence="5">
    <location>
        <begin position="152"/>
        <end position="170"/>
    </location>
</feature>
<keyword evidence="8" id="KW-1185">Reference proteome</keyword>
<dbReference type="InterPro" id="IPR007016">
    <property type="entry name" value="O-antigen_ligase-rel_domated"/>
</dbReference>
<dbReference type="GO" id="GO:0016020">
    <property type="term" value="C:membrane"/>
    <property type="evidence" value="ECO:0007669"/>
    <property type="project" value="UniProtKB-SubCell"/>
</dbReference>
<comment type="caution">
    <text evidence="7">The sequence shown here is derived from an EMBL/GenBank/DDBJ whole genome shotgun (WGS) entry which is preliminary data.</text>
</comment>
<feature type="transmembrane region" description="Helical" evidence="5">
    <location>
        <begin position="342"/>
        <end position="360"/>
    </location>
</feature>
<dbReference type="Proteomes" id="UP000031057">
    <property type="component" value="Unassembled WGS sequence"/>
</dbReference>
<evidence type="ECO:0000256" key="4">
    <source>
        <dbReference type="ARBA" id="ARBA00023136"/>
    </source>
</evidence>